<name>A0ABS6FEI6_9FIRM</name>
<dbReference type="InterPro" id="IPR006427">
    <property type="entry name" value="Portal_HK97"/>
</dbReference>
<organism evidence="1 2">
    <name type="scientific">Dysosmobacter acutus</name>
    <dbReference type="NCBI Taxonomy" id="2841504"/>
    <lineage>
        <taxon>Bacteria</taxon>
        <taxon>Bacillati</taxon>
        <taxon>Bacillota</taxon>
        <taxon>Clostridia</taxon>
        <taxon>Eubacteriales</taxon>
        <taxon>Oscillospiraceae</taxon>
        <taxon>Dysosmobacter</taxon>
    </lineage>
</organism>
<keyword evidence="2" id="KW-1185">Reference proteome</keyword>
<gene>
    <name evidence="1" type="ORF">KQI82_12420</name>
</gene>
<dbReference type="Proteomes" id="UP000787672">
    <property type="component" value="Unassembled WGS sequence"/>
</dbReference>
<accession>A0ABS6FEI6</accession>
<dbReference type="Pfam" id="PF04860">
    <property type="entry name" value="Phage_portal"/>
    <property type="match status" value="1"/>
</dbReference>
<protein>
    <submittedName>
        <fullName evidence="1">Phage portal protein</fullName>
    </submittedName>
</protein>
<sequence>MPFWNRNKSVTQVETVQGLLDFLKIGTVDKSKLSESTYFACLKILGETIGKLPLKLQQHTDENGVVKAYRHPLYSMVGMRPNPYMTATHFWSTVEFNRNHHGNAYVWIVGAGSKETLWILPSECVSVWVDDSGIWGKSNAVWYVYTDRKGGGTYKIPSDSILHFRTSTSFDGIVGKPVREILADTLDGNMTAQKMLNKAYESGFTGKAVLQYTGEPSKENEKRYGQRIQDFLDGVEGMKDVIPVAYGTQLTPFSTKFADNEFLGLKRYSALQIAAAFGIKPNQINDYEKASYSAAEQQQLAFYVDTLLYILKQYEEELTFKLLSADEIAAGYYFKFNVGVILRADQKTQLEALKSAVNGGIYTANEARALLDKEARPGGDELIVNGTMVRLTQVGAAYDRNSGGKEERDGKN</sequence>
<dbReference type="EMBL" id="JAHLQN010000001">
    <property type="protein sequence ID" value="MBU5627714.1"/>
    <property type="molecule type" value="Genomic_DNA"/>
</dbReference>
<comment type="caution">
    <text evidence="1">The sequence shown here is derived from an EMBL/GenBank/DDBJ whole genome shotgun (WGS) entry which is preliminary data.</text>
</comment>
<reference evidence="1 2" key="1">
    <citation type="submission" date="2021-06" db="EMBL/GenBank/DDBJ databases">
        <authorList>
            <person name="Sun Q."/>
            <person name="Li D."/>
        </authorList>
    </citation>
    <scope>NUCLEOTIDE SEQUENCE [LARGE SCALE GENOMIC DNA]</scope>
    <source>
        <strain evidence="1 2">MSJ-2</strain>
    </source>
</reference>
<dbReference type="RefSeq" id="WP_216633058.1">
    <property type="nucleotide sequence ID" value="NZ_JAHLQN010000001.1"/>
</dbReference>
<dbReference type="InterPro" id="IPR006944">
    <property type="entry name" value="Phage/GTA_portal"/>
</dbReference>
<evidence type="ECO:0000313" key="1">
    <source>
        <dbReference type="EMBL" id="MBU5627714.1"/>
    </source>
</evidence>
<proteinExistence type="predicted"/>
<dbReference type="NCBIfam" id="TIGR01537">
    <property type="entry name" value="portal_HK97"/>
    <property type="match status" value="1"/>
</dbReference>
<evidence type="ECO:0000313" key="2">
    <source>
        <dbReference type="Proteomes" id="UP000787672"/>
    </source>
</evidence>